<dbReference type="Pfam" id="PF17757">
    <property type="entry name" value="UvrB_inter"/>
    <property type="match status" value="1"/>
</dbReference>
<dbReference type="AlphaFoldDB" id="A0A2H0XAE6"/>
<dbReference type="PANTHER" id="PTHR24029:SF0">
    <property type="entry name" value="UVRABC SYSTEM PROTEIN B"/>
    <property type="match status" value="1"/>
</dbReference>
<keyword evidence="6 12" id="KW-0228">DNA excision</keyword>
<evidence type="ECO:0000313" key="18">
    <source>
        <dbReference type="Proteomes" id="UP000231098"/>
    </source>
</evidence>
<evidence type="ECO:0000256" key="13">
    <source>
        <dbReference type="RuleBase" id="RU003587"/>
    </source>
</evidence>
<dbReference type="Gene3D" id="4.10.860.10">
    <property type="entry name" value="UVR domain"/>
    <property type="match status" value="1"/>
</dbReference>
<comment type="similarity">
    <text evidence="2 12 13">Belongs to the UvrB family.</text>
</comment>
<dbReference type="CDD" id="cd18790">
    <property type="entry name" value="SF2_C_UvrB"/>
    <property type="match status" value="1"/>
</dbReference>
<evidence type="ECO:0000256" key="12">
    <source>
        <dbReference type="HAMAP-Rule" id="MF_00204"/>
    </source>
</evidence>
<protein>
    <recommendedName>
        <fullName evidence="11 12">UvrABC system protein B</fullName>
        <shortName evidence="12">Protein UvrB</shortName>
    </recommendedName>
    <alternativeName>
        <fullName evidence="12">Excinuclease ABC subunit B</fullName>
    </alternativeName>
</protein>
<evidence type="ECO:0000256" key="11">
    <source>
        <dbReference type="ARBA" id="ARBA00029504"/>
    </source>
</evidence>
<dbReference type="Pfam" id="PF04851">
    <property type="entry name" value="ResIII"/>
    <property type="match status" value="1"/>
</dbReference>
<reference evidence="18" key="1">
    <citation type="submission" date="2017-09" db="EMBL/GenBank/DDBJ databases">
        <title>Depth-based differentiation of microbial function through sediment-hosted aquifers and enrichment of novel symbionts in the deep terrestrial subsurface.</title>
        <authorList>
            <person name="Probst A.J."/>
            <person name="Ladd B."/>
            <person name="Jarett J.K."/>
            <person name="Geller-Mcgrath D.E."/>
            <person name="Sieber C.M.K."/>
            <person name="Emerson J.B."/>
            <person name="Anantharaman K."/>
            <person name="Thomas B.C."/>
            <person name="Malmstrom R."/>
            <person name="Stieglmeier M."/>
            <person name="Klingl A."/>
            <person name="Woyke T."/>
            <person name="Ryan C.M."/>
            <person name="Banfield J.F."/>
        </authorList>
    </citation>
    <scope>NUCLEOTIDE SEQUENCE [LARGE SCALE GENOMIC DNA]</scope>
</reference>
<dbReference type="NCBIfam" id="TIGR00631">
    <property type="entry name" value="uvrb"/>
    <property type="match status" value="1"/>
</dbReference>
<evidence type="ECO:0000259" key="14">
    <source>
        <dbReference type="PROSITE" id="PS50151"/>
    </source>
</evidence>
<keyword evidence="7 12" id="KW-0067">ATP-binding</keyword>
<dbReference type="InterPro" id="IPR014001">
    <property type="entry name" value="Helicase_ATP-bd"/>
</dbReference>
<proteinExistence type="inferred from homology"/>
<dbReference type="CDD" id="cd17916">
    <property type="entry name" value="DEXHc_UvrB"/>
    <property type="match status" value="1"/>
</dbReference>
<feature type="binding site" evidence="12">
    <location>
        <begin position="37"/>
        <end position="44"/>
    </location>
    <ligand>
        <name>ATP</name>
        <dbReference type="ChEBI" id="CHEBI:30616"/>
    </ligand>
</feature>
<dbReference type="InterPro" id="IPR024759">
    <property type="entry name" value="UvrB_YAD/RRR_dom"/>
</dbReference>
<keyword evidence="12 13" id="KW-0742">SOS response</keyword>
<evidence type="ECO:0000256" key="2">
    <source>
        <dbReference type="ARBA" id="ARBA00008533"/>
    </source>
</evidence>
<dbReference type="InterPro" id="IPR027417">
    <property type="entry name" value="P-loop_NTPase"/>
</dbReference>
<evidence type="ECO:0000256" key="7">
    <source>
        <dbReference type="ARBA" id="ARBA00022840"/>
    </source>
</evidence>
<dbReference type="GO" id="GO:0005524">
    <property type="term" value="F:ATP binding"/>
    <property type="evidence" value="ECO:0007669"/>
    <property type="project" value="UniProtKB-UniRule"/>
</dbReference>
<sequence>MQFKLHSDYKPTGDQPQAIEKLVSGVLEKKQHQVLLGVTGSGKTFTIANVIEKVQKPTLVISHNKTLAAQLYQEFREFFPENAVEYFVSYYDYYQPEAYIPQTDTYIEKDADINEEIDKLRLSTTSSLMSRRDVIVVASVSCIYGLGSPIEYSKQTVRLNVGEKVPQSDIVERLFEERYEREDYDFSRGKFRLRGDSLEIWPSYSTEIIRIDFTGSLITDISARESVSGKLLRKLNSAVIFPAKHYLTSEEHFKKALEQIEVDLEKQVTNLKKLKKPMEAYRVEQRTKYDLEMIREVGYCSGVENYSRYFDGRGPGDPPFTLLDFFGPKTDDWLCVIDESHMTVPQVRGMYNGDRARKLTLVDYGFRLPSCVDNRPLTFSEFEERVPQTIYTSATPDSWEVEKAGGVIEQLVRPTGLLDPKITVLPSENQIGDLIERIKAKTANKERVLVTTLTKRMAEELSAYLSEKGLLVQYLHSDVKTLERSDVLDKLRKGEYDVLVGINLLREGLDLPEVGLVAILDADKEGFLRSQTSLVQVMGRAARNVSGEVVMYADKITGSMKRAIDEVNRRRKNQEKYNLEHGITPKTISKPIRKALIEVIKDESLDLSARNLPPKDREVLLSKMEKEMKEAAEVLDFERAAEIRDAIKEARTRLDIL</sequence>
<dbReference type="GO" id="GO:0009432">
    <property type="term" value="P:SOS response"/>
    <property type="evidence" value="ECO:0007669"/>
    <property type="project" value="UniProtKB-UniRule"/>
</dbReference>
<evidence type="ECO:0000256" key="6">
    <source>
        <dbReference type="ARBA" id="ARBA00022769"/>
    </source>
</evidence>
<feature type="domain" description="Helicase C-terminal" evidence="16">
    <location>
        <begin position="430"/>
        <end position="592"/>
    </location>
</feature>
<dbReference type="GO" id="GO:0009380">
    <property type="term" value="C:excinuclease repair complex"/>
    <property type="evidence" value="ECO:0007669"/>
    <property type="project" value="InterPro"/>
</dbReference>
<keyword evidence="5 12" id="KW-0227">DNA damage</keyword>
<feature type="short sequence motif" description="Beta-hairpin" evidence="12">
    <location>
        <begin position="90"/>
        <end position="113"/>
    </location>
</feature>
<dbReference type="GO" id="GO:0016887">
    <property type="term" value="F:ATP hydrolysis activity"/>
    <property type="evidence" value="ECO:0007669"/>
    <property type="project" value="InterPro"/>
</dbReference>
<evidence type="ECO:0000313" key="17">
    <source>
        <dbReference type="EMBL" id="PIS21815.1"/>
    </source>
</evidence>
<dbReference type="GO" id="GO:0009381">
    <property type="term" value="F:excinuclease ABC activity"/>
    <property type="evidence" value="ECO:0007669"/>
    <property type="project" value="UniProtKB-UniRule"/>
</dbReference>
<dbReference type="SUPFAM" id="SSF46600">
    <property type="entry name" value="C-terminal UvrC-binding domain of UvrB"/>
    <property type="match status" value="1"/>
</dbReference>
<dbReference type="InterPro" id="IPR036876">
    <property type="entry name" value="UVR_dom_sf"/>
</dbReference>
<keyword evidence="8 12" id="KW-0267">Excision nuclease</keyword>
<evidence type="ECO:0000256" key="10">
    <source>
        <dbReference type="ARBA" id="ARBA00026033"/>
    </source>
</evidence>
<evidence type="ECO:0000259" key="15">
    <source>
        <dbReference type="PROSITE" id="PS51192"/>
    </source>
</evidence>
<dbReference type="InterPro" id="IPR041471">
    <property type="entry name" value="UvrB_inter"/>
</dbReference>
<feature type="domain" description="Helicase ATP-binding" evidence="15">
    <location>
        <begin position="24"/>
        <end position="157"/>
    </location>
</feature>
<accession>A0A2H0XAE6</accession>
<evidence type="ECO:0000256" key="4">
    <source>
        <dbReference type="ARBA" id="ARBA00022741"/>
    </source>
</evidence>
<dbReference type="PANTHER" id="PTHR24029">
    <property type="entry name" value="UVRABC SYSTEM PROTEIN B"/>
    <property type="match status" value="1"/>
</dbReference>
<dbReference type="GO" id="GO:0005737">
    <property type="term" value="C:cytoplasm"/>
    <property type="evidence" value="ECO:0007669"/>
    <property type="project" value="UniProtKB-SubCell"/>
</dbReference>
<dbReference type="PROSITE" id="PS51192">
    <property type="entry name" value="HELICASE_ATP_BIND_1"/>
    <property type="match status" value="1"/>
</dbReference>
<evidence type="ECO:0000259" key="16">
    <source>
        <dbReference type="PROSITE" id="PS51194"/>
    </source>
</evidence>
<dbReference type="Pfam" id="PF12344">
    <property type="entry name" value="UvrB"/>
    <property type="match status" value="1"/>
</dbReference>
<dbReference type="Pfam" id="PF00271">
    <property type="entry name" value="Helicase_C"/>
    <property type="match status" value="1"/>
</dbReference>
<dbReference type="SUPFAM" id="SSF52540">
    <property type="entry name" value="P-loop containing nucleoside triphosphate hydrolases"/>
    <property type="match status" value="2"/>
</dbReference>
<feature type="domain" description="UVR" evidence="14">
    <location>
        <begin position="618"/>
        <end position="653"/>
    </location>
</feature>
<dbReference type="NCBIfam" id="NF003673">
    <property type="entry name" value="PRK05298.1"/>
    <property type="match status" value="1"/>
</dbReference>
<dbReference type="PROSITE" id="PS51194">
    <property type="entry name" value="HELICASE_CTER"/>
    <property type="match status" value="1"/>
</dbReference>
<keyword evidence="3 12" id="KW-0963">Cytoplasm</keyword>
<dbReference type="InterPro" id="IPR001650">
    <property type="entry name" value="Helicase_C-like"/>
</dbReference>
<dbReference type="InterPro" id="IPR004807">
    <property type="entry name" value="UvrB"/>
</dbReference>
<dbReference type="EMBL" id="PEYV01000014">
    <property type="protein sequence ID" value="PIS21815.1"/>
    <property type="molecule type" value="Genomic_DNA"/>
</dbReference>
<dbReference type="Gene3D" id="3.40.50.300">
    <property type="entry name" value="P-loop containing nucleotide triphosphate hydrolases"/>
    <property type="match status" value="3"/>
</dbReference>
<evidence type="ECO:0000256" key="5">
    <source>
        <dbReference type="ARBA" id="ARBA00022763"/>
    </source>
</evidence>
<dbReference type="GO" id="GO:0003677">
    <property type="term" value="F:DNA binding"/>
    <property type="evidence" value="ECO:0007669"/>
    <property type="project" value="UniProtKB-UniRule"/>
</dbReference>
<organism evidence="17 18">
    <name type="scientific">candidate division WWE3 bacterium CG08_land_8_20_14_0_20_41_15</name>
    <dbReference type="NCBI Taxonomy" id="1975086"/>
    <lineage>
        <taxon>Bacteria</taxon>
        <taxon>Katanobacteria</taxon>
    </lineage>
</organism>
<keyword evidence="9 12" id="KW-0234">DNA repair</keyword>
<dbReference type="Pfam" id="PF02151">
    <property type="entry name" value="UVR"/>
    <property type="match status" value="1"/>
</dbReference>
<dbReference type="GO" id="GO:0006289">
    <property type="term" value="P:nucleotide-excision repair"/>
    <property type="evidence" value="ECO:0007669"/>
    <property type="project" value="UniProtKB-UniRule"/>
</dbReference>
<gene>
    <name evidence="12" type="primary">uvrB</name>
    <name evidence="17" type="ORF">COT51_00755</name>
</gene>
<evidence type="ECO:0000256" key="8">
    <source>
        <dbReference type="ARBA" id="ARBA00022881"/>
    </source>
</evidence>
<comment type="function">
    <text evidence="12">The UvrABC repair system catalyzes the recognition and processing of DNA lesions. A damage recognition complex composed of 2 UvrA and 2 UvrB subunits scans DNA for abnormalities. Upon binding of the UvrA(2)B(2) complex to a putative damaged site, the DNA wraps around one UvrB monomer. DNA wrap is dependent on ATP binding by UvrB and probably causes local melting of the DNA helix, facilitating insertion of UvrB beta-hairpin between the DNA strands. Then UvrB probes one DNA strand for the presence of a lesion. If a lesion is found the UvrA subunits dissociate and the UvrB-DNA preincision complex is formed. This complex is subsequently bound by UvrC and the second UvrB is released. If no lesion is found, the DNA wraps around the other UvrB subunit that will check the other stand for damage.</text>
</comment>
<comment type="caution">
    <text evidence="17">The sequence shown here is derived from an EMBL/GenBank/DDBJ whole genome shotgun (WGS) entry which is preliminary data.</text>
</comment>
<dbReference type="PROSITE" id="PS50151">
    <property type="entry name" value="UVR"/>
    <property type="match status" value="1"/>
</dbReference>
<dbReference type="SMART" id="SM00490">
    <property type="entry name" value="HELICc"/>
    <property type="match status" value="1"/>
</dbReference>
<comment type="subunit">
    <text evidence="10 12 13">Forms a heterotetramer with UvrA during the search for lesions. Interacts with UvrC in an incision complex.</text>
</comment>
<comment type="domain">
    <text evidence="12">The beta-hairpin motif is involved in DNA binding.</text>
</comment>
<keyword evidence="4 12" id="KW-0547">Nucleotide-binding</keyword>
<evidence type="ECO:0000256" key="9">
    <source>
        <dbReference type="ARBA" id="ARBA00023204"/>
    </source>
</evidence>
<dbReference type="InterPro" id="IPR001943">
    <property type="entry name" value="UVR_dom"/>
</dbReference>
<dbReference type="InterPro" id="IPR006935">
    <property type="entry name" value="Helicase/UvrB_N"/>
</dbReference>
<evidence type="ECO:0000256" key="1">
    <source>
        <dbReference type="ARBA" id="ARBA00004496"/>
    </source>
</evidence>
<dbReference type="HAMAP" id="MF_00204">
    <property type="entry name" value="UvrB"/>
    <property type="match status" value="1"/>
</dbReference>
<evidence type="ECO:0000256" key="3">
    <source>
        <dbReference type="ARBA" id="ARBA00022490"/>
    </source>
</evidence>
<name>A0A2H0XAE6_UNCKA</name>
<comment type="subcellular location">
    <subcellularLocation>
        <location evidence="1 12 13">Cytoplasm</location>
    </subcellularLocation>
</comment>
<dbReference type="SMART" id="SM00487">
    <property type="entry name" value="DEXDc"/>
    <property type="match status" value="1"/>
</dbReference>
<dbReference type="Proteomes" id="UP000231098">
    <property type="component" value="Unassembled WGS sequence"/>
</dbReference>